<evidence type="ECO:0000313" key="4">
    <source>
        <dbReference type="Proteomes" id="UP001224775"/>
    </source>
</evidence>
<feature type="domain" description="Methyltransferase" evidence="2">
    <location>
        <begin position="80"/>
        <end position="361"/>
    </location>
</feature>
<dbReference type="GO" id="GO:0008168">
    <property type="term" value="F:methyltransferase activity"/>
    <property type="evidence" value="ECO:0007669"/>
    <property type="project" value="UniProtKB-KW"/>
</dbReference>
<sequence length="384" mass="43866">MMIAADEQVAFRPRYSADESSNEAYAEDLRQQRFQGRKRRFYAVIILIIGFISVTVIFRIYYFIAGDIITVDGSIKQNSLAKKESFGFFDDIPNNMWKEKKSASKKAVKLQNKIITKTSNMLFESGANVDERKWWEQNWLPNFSCDNKMFIGGKWICEPSRIIDLADEHRDVIGRKKKRQRGRKECLIYVSGGNDVEFGHQFSSFVEARMAELHKDEPGVDLSICEIHIFNHFIDPALLANMVQQGKGIHIHPFGFRPENKESMGVAGDGSATAFKTFKETVKELGHTGKSLSILAIDCEGCEWDIYKEVLSSDVTVLQVFFQMHGTPFMANRFFVAMHNAGYAIFHREEVGVSVYDYSFLKLAPSYFGSTKPQLRQPPNTPEK</sequence>
<keyword evidence="3" id="KW-0489">Methyltransferase</keyword>
<keyword evidence="1" id="KW-0812">Transmembrane</keyword>
<organism evidence="3 4">
    <name type="scientific">Skeletonema marinoi</name>
    <dbReference type="NCBI Taxonomy" id="267567"/>
    <lineage>
        <taxon>Eukaryota</taxon>
        <taxon>Sar</taxon>
        <taxon>Stramenopiles</taxon>
        <taxon>Ochrophyta</taxon>
        <taxon>Bacillariophyta</taxon>
        <taxon>Coscinodiscophyceae</taxon>
        <taxon>Thalassiosirophycidae</taxon>
        <taxon>Thalassiosirales</taxon>
        <taxon>Skeletonemataceae</taxon>
        <taxon>Skeletonema</taxon>
        <taxon>Skeletonema marinoi-dohrnii complex</taxon>
    </lineage>
</organism>
<keyword evidence="4" id="KW-1185">Reference proteome</keyword>
<dbReference type="InterPro" id="IPR025714">
    <property type="entry name" value="Methyltranfer_dom"/>
</dbReference>
<dbReference type="GO" id="GO:0032259">
    <property type="term" value="P:methylation"/>
    <property type="evidence" value="ECO:0007669"/>
    <property type="project" value="UniProtKB-KW"/>
</dbReference>
<reference evidence="3" key="1">
    <citation type="submission" date="2023-06" db="EMBL/GenBank/DDBJ databases">
        <title>Survivors Of The Sea: Transcriptome response of Skeletonema marinoi to long-term dormancy.</title>
        <authorList>
            <person name="Pinder M.I.M."/>
            <person name="Kourtchenko O."/>
            <person name="Robertson E.K."/>
            <person name="Larsson T."/>
            <person name="Maumus F."/>
            <person name="Osuna-Cruz C.M."/>
            <person name="Vancaester E."/>
            <person name="Stenow R."/>
            <person name="Vandepoele K."/>
            <person name="Ploug H."/>
            <person name="Bruchert V."/>
            <person name="Godhe A."/>
            <person name="Topel M."/>
        </authorList>
    </citation>
    <scope>NUCLEOTIDE SEQUENCE</scope>
    <source>
        <strain evidence="3">R05AC</strain>
    </source>
</reference>
<name>A0AAD8Y3Y6_9STRA</name>
<dbReference type="InterPro" id="IPR026913">
    <property type="entry name" value="METTL24"/>
</dbReference>
<evidence type="ECO:0000256" key="1">
    <source>
        <dbReference type="SAM" id="Phobius"/>
    </source>
</evidence>
<dbReference type="EMBL" id="JATAAI010000020">
    <property type="protein sequence ID" value="KAK1738700.1"/>
    <property type="molecule type" value="Genomic_DNA"/>
</dbReference>
<dbReference type="EC" id="2.1.1.-" evidence="3"/>
<keyword evidence="3" id="KW-0808">Transferase</keyword>
<proteinExistence type="predicted"/>
<keyword evidence="1" id="KW-0472">Membrane</keyword>
<dbReference type="PANTHER" id="PTHR32026:SF10">
    <property type="entry name" value="METHYLTRANSFERASE-LIKE PROTEIN 24-RELATED"/>
    <property type="match status" value="1"/>
</dbReference>
<comment type="caution">
    <text evidence="3">The sequence shown here is derived from an EMBL/GenBank/DDBJ whole genome shotgun (WGS) entry which is preliminary data.</text>
</comment>
<dbReference type="PANTHER" id="PTHR32026">
    <property type="entry name" value="METHYLTRANSFERASE-LIKE PROTEIN 24"/>
    <property type="match status" value="1"/>
</dbReference>
<protein>
    <submittedName>
        <fullName evidence="3">Methyltransferase</fullName>
        <ecNumber evidence="3">2.1.1.-</ecNumber>
    </submittedName>
</protein>
<dbReference type="Proteomes" id="UP001224775">
    <property type="component" value="Unassembled WGS sequence"/>
</dbReference>
<dbReference type="AlphaFoldDB" id="A0AAD8Y3Y6"/>
<accession>A0AAD8Y3Y6</accession>
<evidence type="ECO:0000313" key="3">
    <source>
        <dbReference type="EMBL" id="KAK1738700.1"/>
    </source>
</evidence>
<gene>
    <name evidence="3" type="ORF">QTG54_010730</name>
</gene>
<dbReference type="Pfam" id="PF13383">
    <property type="entry name" value="Methyltransf_22"/>
    <property type="match status" value="1"/>
</dbReference>
<keyword evidence="1" id="KW-1133">Transmembrane helix</keyword>
<evidence type="ECO:0000259" key="2">
    <source>
        <dbReference type="Pfam" id="PF13383"/>
    </source>
</evidence>
<feature type="transmembrane region" description="Helical" evidence="1">
    <location>
        <begin position="41"/>
        <end position="64"/>
    </location>
</feature>